<feature type="region of interest" description="Disordered" evidence="1">
    <location>
        <begin position="1"/>
        <end position="56"/>
    </location>
</feature>
<reference evidence="2 3" key="1">
    <citation type="journal article" date="2016" name="Mol. Biol. Evol.">
        <title>Comparative Genomics of Early-Diverging Mushroom-Forming Fungi Provides Insights into the Origins of Lignocellulose Decay Capabilities.</title>
        <authorList>
            <person name="Nagy L.G."/>
            <person name="Riley R."/>
            <person name="Tritt A."/>
            <person name="Adam C."/>
            <person name="Daum C."/>
            <person name="Floudas D."/>
            <person name="Sun H."/>
            <person name="Yadav J.S."/>
            <person name="Pangilinan J."/>
            <person name="Larsson K.H."/>
            <person name="Matsuura K."/>
            <person name="Barry K."/>
            <person name="Labutti K."/>
            <person name="Kuo R."/>
            <person name="Ohm R.A."/>
            <person name="Bhattacharya S.S."/>
            <person name="Shirouzu T."/>
            <person name="Yoshinaga Y."/>
            <person name="Martin F.M."/>
            <person name="Grigoriev I.V."/>
            <person name="Hibbett D.S."/>
        </authorList>
    </citation>
    <scope>NUCLEOTIDE SEQUENCE [LARGE SCALE GENOMIC DNA]</scope>
    <source>
        <strain evidence="2 3">L-15889</strain>
    </source>
</reference>
<evidence type="ECO:0000313" key="2">
    <source>
        <dbReference type="EMBL" id="KZT74433.1"/>
    </source>
</evidence>
<keyword evidence="3" id="KW-1185">Reference proteome</keyword>
<dbReference type="EMBL" id="KV429033">
    <property type="protein sequence ID" value="KZT74433.1"/>
    <property type="molecule type" value="Genomic_DNA"/>
</dbReference>
<evidence type="ECO:0000256" key="1">
    <source>
        <dbReference type="SAM" id="MobiDB-lite"/>
    </source>
</evidence>
<accession>A0A165U5R4</accession>
<name>A0A165U5R4_9APHY</name>
<proteinExistence type="predicted"/>
<evidence type="ECO:0000313" key="3">
    <source>
        <dbReference type="Proteomes" id="UP000076727"/>
    </source>
</evidence>
<gene>
    <name evidence="2" type="ORF">DAEQUDRAFT_720603</name>
</gene>
<dbReference type="AlphaFoldDB" id="A0A165U5R4"/>
<organism evidence="2 3">
    <name type="scientific">Daedalea quercina L-15889</name>
    <dbReference type="NCBI Taxonomy" id="1314783"/>
    <lineage>
        <taxon>Eukaryota</taxon>
        <taxon>Fungi</taxon>
        <taxon>Dikarya</taxon>
        <taxon>Basidiomycota</taxon>
        <taxon>Agaricomycotina</taxon>
        <taxon>Agaricomycetes</taxon>
        <taxon>Polyporales</taxon>
        <taxon>Fomitopsis</taxon>
    </lineage>
</organism>
<protein>
    <submittedName>
        <fullName evidence="2">Uncharacterized protein</fullName>
    </submittedName>
</protein>
<sequence length="56" mass="6007">MARCGPPDSRPDGRYIASASRPIRDPLAPSFSAHPAPLPQFRPSAKPSPRSEAQIP</sequence>
<dbReference type="Proteomes" id="UP000076727">
    <property type="component" value="Unassembled WGS sequence"/>
</dbReference>